<protein>
    <submittedName>
        <fullName evidence="2">PhoD-like phosphatase</fullName>
    </submittedName>
</protein>
<dbReference type="STRING" id="93684.SAMN05421853_11279"/>
<proteinExistence type="predicted"/>
<dbReference type="PANTHER" id="PTHR46689:SF1">
    <property type="entry name" value="PHOD-LIKE PHOSPHATASE DOMAIN-CONTAINING PROTEIN"/>
    <property type="match status" value="1"/>
</dbReference>
<dbReference type="Gene3D" id="3.60.21.70">
    <property type="entry name" value="PhoD-like phosphatase"/>
    <property type="match status" value="1"/>
</dbReference>
<name>A0A1I5ZUZ5_9RHOB</name>
<dbReference type="InterPro" id="IPR018946">
    <property type="entry name" value="PhoD-like_MPP"/>
</dbReference>
<dbReference type="RefSeq" id="WP_093014236.1">
    <property type="nucleotide sequence ID" value="NZ_FOXV01000012.1"/>
</dbReference>
<dbReference type="GO" id="GO:0016020">
    <property type="term" value="C:membrane"/>
    <property type="evidence" value="ECO:0007669"/>
    <property type="project" value="TreeGrafter"/>
</dbReference>
<dbReference type="SUPFAM" id="SSF56300">
    <property type="entry name" value="Metallo-dependent phosphatases"/>
    <property type="match status" value="1"/>
</dbReference>
<sequence>MPVTAGPVLIFRHLTDRALELAALVLTDDATPPEPLETSESRIAPTELAMIDGQGVWRFDFALPRGGQHGYSFGGQSYPVATDFEGDLRIGFVSCNGEEHGDLGREDGERNAMWRHMHEAHRREPLHLLLHGGDQVYADEVTDGHPLSDDWPEDLRSDVPEAELDDLSAHLRRGFLDRYTRTYAGSGFARMTAEVPSLMMWDDHDICDGWGSLGPDVEKTPVAKRLFAAAREAFLLYQHAATEADVPDLFLDPEGRSLGFRRDLPGVTLLAPDLRSERTLDRIMGETGWRLFDDTRADVAERVLMISSVPLLGPRLSILEKMMNAIPTMQKYEDDLRDQWQSYAHREEWKRMLRAVIEMEAAGSDVTALSGEIHLATRATLASPRGPVHQLVASGISHRAPPKAWAWTLGTLARLGEAPLPEHPIRIVPLPGRGTNYTAERNYLVVERRGGDWRARWALEDSGLTPELSL</sequence>
<dbReference type="InterPro" id="IPR043904">
    <property type="entry name" value="PhoD_2-like"/>
</dbReference>
<dbReference type="AlphaFoldDB" id="A0A1I5ZUZ5"/>
<accession>A0A1I5ZUZ5</accession>
<evidence type="ECO:0000313" key="2">
    <source>
        <dbReference type="EMBL" id="SFQ60225.1"/>
    </source>
</evidence>
<dbReference type="InterPro" id="IPR038607">
    <property type="entry name" value="PhoD-like_sf"/>
</dbReference>
<dbReference type="Proteomes" id="UP000243106">
    <property type="component" value="Unassembled WGS sequence"/>
</dbReference>
<dbReference type="Pfam" id="PF19050">
    <property type="entry name" value="PhoD_2"/>
    <property type="match status" value="1"/>
</dbReference>
<dbReference type="CDD" id="cd07389">
    <property type="entry name" value="MPP_PhoD"/>
    <property type="match status" value="1"/>
</dbReference>
<evidence type="ECO:0000313" key="3">
    <source>
        <dbReference type="Proteomes" id="UP000243106"/>
    </source>
</evidence>
<keyword evidence="3" id="KW-1185">Reference proteome</keyword>
<dbReference type="PANTHER" id="PTHR46689">
    <property type="entry name" value="MEMBRANE PROTEIN, PUTATIVE-RELATED"/>
    <property type="match status" value="1"/>
</dbReference>
<dbReference type="InterPro" id="IPR029052">
    <property type="entry name" value="Metallo-depent_PP-like"/>
</dbReference>
<gene>
    <name evidence="2" type="ORF">SAMN05421853_11279</name>
</gene>
<feature type="domain" description="PhoD-like phosphatase" evidence="1">
    <location>
        <begin position="108"/>
        <end position="331"/>
    </location>
</feature>
<dbReference type="EMBL" id="FOXV01000012">
    <property type="protein sequence ID" value="SFQ60225.1"/>
    <property type="molecule type" value="Genomic_DNA"/>
</dbReference>
<reference evidence="3" key="1">
    <citation type="submission" date="2016-10" db="EMBL/GenBank/DDBJ databases">
        <authorList>
            <person name="Varghese N."/>
            <person name="Submissions S."/>
        </authorList>
    </citation>
    <scope>NUCLEOTIDE SEQUENCE [LARGE SCALE GENOMIC DNA]</scope>
    <source>
        <strain evidence="3">JCM 10271</strain>
    </source>
</reference>
<organism evidence="2 3">
    <name type="scientific">Roseivivax halotolerans</name>
    <dbReference type="NCBI Taxonomy" id="93684"/>
    <lineage>
        <taxon>Bacteria</taxon>
        <taxon>Pseudomonadati</taxon>
        <taxon>Pseudomonadota</taxon>
        <taxon>Alphaproteobacteria</taxon>
        <taxon>Rhodobacterales</taxon>
        <taxon>Roseobacteraceae</taxon>
        <taxon>Roseivivax</taxon>
    </lineage>
</organism>
<evidence type="ECO:0000259" key="1">
    <source>
        <dbReference type="Pfam" id="PF19050"/>
    </source>
</evidence>